<evidence type="ECO:0000256" key="5">
    <source>
        <dbReference type="SAM" id="MobiDB-lite"/>
    </source>
</evidence>
<dbReference type="PRINTS" id="PR00452">
    <property type="entry name" value="SH3DOMAIN"/>
</dbReference>
<comment type="similarity">
    <text evidence="1">Belongs to the SLA1 family.</text>
</comment>
<dbReference type="GO" id="GO:0030674">
    <property type="term" value="F:protein-macromolecule adaptor activity"/>
    <property type="evidence" value="ECO:0007669"/>
    <property type="project" value="InterPro"/>
</dbReference>
<feature type="compositionally biased region" description="Low complexity" evidence="5">
    <location>
        <begin position="121"/>
        <end position="130"/>
    </location>
</feature>
<sequence length="969" mass="105173">MRCLGLAVALYDYAAQADDELTLTEGDTLYVDELADEAWYKARLRDGSHEGLVPANYIEMRAPEQVVVATYDYEAQNHDELSFAEGRVLDVLERDGDWLLARIQGTDQMGLIPSNYVEEFGSSGAQEPAPASEPGPEPGTAQELEPAPEPEPEPANVPPESQAAQPPKPRMMAPPPPAPAPAPTPPQAPVAPATVPLPSSLVPQATGAEDDLDETDGQASTVTPRAVPAAWTAPSTQDEIQMWSVTELDTKKRKRKNKGTLGVGNGSVFFATDMDGAAVPRVDIKHLKSTTLEKGKYLIITFERAAQVEGDAWVFHVGTRGAYQDISARIGKSKAISKQPAHTTSTPRVSSSAPPPPPIQTGVPEMVAALYDFEAQADDELSVSEGDQLVLIEREDHEWWKLQNAKGNIGVVPASYVEVLKEKNSPALNALNHKFSTMRDPRRAAPRRPTEAKRHDSAARPLVDHPPQLPNQGRMRTWVDATGRFRVEAELLGVRTDTVRLHKANGTVIDVPLFKMSLADLRYLEGITGRNLRTPSAPPSAASQRQSASGRPERSASRSRGRGPASSYRPDIDWFDFFVEAGVDMQHCARYADAFERDHMDTFVLPELSVDSLRRLGLREGDILRVRRHVQNKYTKAAAPPPMPQHSPEEEQKQKETDEELARRLQAQEIAEQRRLAPRKPTTRAPEPAPEPLPPRSTDTSRNTDDNSTAAAQEALQPNQTGVSAETIAAAVEIIRRREREEAEEREKAAKKDERPADPNSALFDKLEKLKPSPKPSATPSMPDFNAPRGPIAPVPINQSLLQPLIPLQGTGQFVPTNPTGATSMFGPQPSGLGMPQTTGMFSVPQPQAPQPVPQPMLGQATADTTSASSQQDRFSAANVFEQMKTGSGAFSKDTSAPQSSGKYDPLRAQPTGFAAGGIVDSSPFGGGMMMPQGMPTQTMMQMPMGTGMMMGMPGQPSAFMPTYGFYSS</sequence>
<dbReference type="Gene3D" id="2.30.30.40">
    <property type="entry name" value="SH3 Domains"/>
    <property type="match status" value="3"/>
</dbReference>
<accession>A0AAJ5YZZ6</accession>
<feature type="compositionally biased region" description="Basic and acidic residues" evidence="5">
    <location>
        <begin position="439"/>
        <end position="458"/>
    </location>
</feature>
<dbReference type="PANTHER" id="PTHR15735:SF21">
    <property type="entry name" value="PROTEIN NERVOUS WRECK"/>
    <property type="match status" value="1"/>
</dbReference>
<evidence type="ECO:0000256" key="1">
    <source>
        <dbReference type="ARBA" id="ARBA00007948"/>
    </source>
</evidence>
<dbReference type="SMART" id="SM00326">
    <property type="entry name" value="SH3"/>
    <property type="match status" value="3"/>
</dbReference>
<feature type="region of interest" description="Disordered" evidence="5">
    <location>
        <begin position="120"/>
        <end position="235"/>
    </location>
</feature>
<dbReference type="Pfam" id="PF24081">
    <property type="entry name" value="PH_SLA1"/>
    <property type="match status" value="1"/>
</dbReference>
<feature type="region of interest" description="Disordered" evidence="5">
    <location>
        <begin position="846"/>
        <end position="873"/>
    </location>
</feature>
<feature type="compositionally biased region" description="Low complexity" evidence="5">
    <location>
        <begin position="343"/>
        <end position="352"/>
    </location>
</feature>
<evidence type="ECO:0000256" key="2">
    <source>
        <dbReference type="ARBA" id="ARBA00020357"/>
    </source>
</evidence>
<dbReference type="InterPro" id="IPR036028">
    <property type="entry name" value="SH3-like_dom_sf"/>
</dbReference>
<dbReference type="Gene3D" id="2.30.30.700">
    <property type="entry name" value="SLA1 homology domain 1"/>
    <property type="match status" value="1"/>
</dbReference>
<dbReference type="Pfam" id="PF03983">
    <property type="entry name" value="SHD1"/>
    <property type="match status" value="1"/>
</dbReference>
<feature type="compositionally biased region" description="Polar residues" evidence="5">
    <location>
        <begin position="893"/>
        <end position="902"/>
    </location>
</feature>
<dbReference type="PROSITE" id="PS50002">
    <property type="entry name" value="SH3"/>
    <property type="match status" value="3"/>
</dbReference>
<keyword evidence="3 4" id="KW-0728">SH3 domain</keyword>
<feature type="domain" description="SH3" evidence="6">
    <location>
        <begin position="362"/>
        <end position="422"/>
    </location>
</feature>
<dbReference type="InterPro" id="IPR056996">
    <property type="entry name" value="PH_SLA1"/>
</dbReference>
<feature type="region of interest" description="Disordered" evidence="5">
    <location>
        <begin position="887"/>
        <end position="910"/>
    </location>
</feature>
<dbReference type="InterPro" id="IPR013761">
    <property type="entry name" value="SAM/pointed_sf"/>
</dbReference>
<evidence type="ECO:0000313" key="8">
    <source>
        <dbReference type="Proteomes" id="UP001217582"/>
    </source>
</evidence>
<dbReference type="PANTHER" id="PTHR15735">
    <property type="entry name" value="FCH AND DOUBLE SH3 DOMAINS PROTEIN"/>
    <property type="match status" value="1"/>
</dbReference>
<gene>
    <name evidence="7" type="primary">SLA1</name>
    <name evidence="7" type="ORF">MARU1_002399</name>
</gene>
<evidence type="ECO:0000259" key="6">
    <source>
        <dbReference type="PROSITE" id="PS50002"/>
    </source>
</evidence>
<feature type="region of interest" description="Disordered" evidence="5">
    <location>
        <begin position="739"/>
        <end position="796"/>
    </location>
</feature>
<dbReference type="Pfam" id="PF00018">
    <property type="entry name" value="SH3_1"/>
    <property type="match status" value="3"/>
</dbReference>
<feature type="compositionally biased region" description="Low complexity" evidence="5">
    <location>
        <begin position="696"/>
        <end position="709"/>
    </location>
</feature>
<feature type="compositionally biased region" description="Polar residues" evidence="5">
    <location>
        <begin position="862"/>
        <end position="873"/>
    </location>
</feature>
<keyword evidence="8" id="KW-1185">Reference proteome</keyword>
<dbReference type="PRINTS" id="PR00499">
    <property type="entry name" value="P67PHOX"/>
</dbReference>
<dbReference type="GO" id="GO:0043130">
    <property type="term" value="F:ubiquitin binding"/>
    <property type="evidence" value="ECO:0007669"/>
    <property type="project" value="InterPro"/>
</dbReference>
<feature type="compositionally biased region" description="Pro residues" evidence="5">
    <location>
        <begin position="166"/>
        <end position="189"/>
    </location>
</feature>
<feature type="region of interest" description="Disordered" evidence="5">
    <location>
        <begin position="334"/>
        <end position="361"/>
    </location>
</feature>
<dbReference type="AlphaFoldDB" id="A0AAJ5YZZ6"/>
<feature type="region of interest" description="Disordered" evidence="5">
    <location>
        <begin position="439"/>
        <end position="474"/>
    </location>
</feature>
<feature type="domain" description="SH3" evidence="6">
    <location>
        <begin position="62"/>
        <end position="122"/>
    </location>
</feature>
<feature type="region of interest" description="Disordered" evidence="5">
    <location>
        <begin position="634"/>
        <end position="709"/>
    </location>
</feature>
<evidence type="ECO:0000256" key="4">
    <source>
        <dbReference type="PROSITE-ProRule" id="PRU00192"/>
    </source>
</evidence>
<dbReference type="Proteomes" id="UP001217582">
    <property type="component" value="Chromosome 4"/>
</dbReference>
<dbReference type="GO" id="GO:0008092">
    <property type="term" value="F:cytoskeletal protein binding"/>
    <property type="evidence" value="ECO:0007669"/>
    <property type="project" value="InterPro"/>
</dbReference>
<feature type="region of interest" description="Disordered" evidence="5">
    <location>
        <begin position="530"/>
        <end position="566"/>
    </location>
</feature>
<name>A0AAJ5YZZ6_9BASI</name>
<feature type="domain" description="SH3" evidence="6">
    <location>
        <begin position="2"/>
        <end position="59"/>
    </location>
</feature>
<dbReference type="GO" id="GO:0030833">
    <property type="term" value="P:regulation of actin filament polymerization"/>
    <property type="evidence" value="ECO:0007669"/>
    <property type="project" value="TreeGrafter"/>
</dbReference>
<reference evidence="7 8" key="1">
    <citation type="submission" date="2023-03" db="EMBL/GenBank/DDBJ databases">
        <title>Mating type loci evolution in Malassezia.</title>
        <authorList>
            <person name="Coelho M.A."/>
        </authorList>
    </citation>
    <scope>NUCLEOTIDE SEQUENCE [LARGE SCALE GENOMIC DNA]</scope>
    <source>
        <strain evidence="7 8">CBS 13387</strain>
    </source>
</reference>
<dbReference type="EMBL" id="CP119919">
    <property type="protein sequence ID" value="WFD16365.1"/>
    <property type="molecule type" value="Genomic_DNA"/>
</dbReference>
<dbReference type="InterPro" id="IPR001452">
    <property type="entry name" value="SH3_domain"/>
</dbReference>
<evidence type="ECO:0000256" key="3">
    <source>
        <dbReference type="ARBA" id="ARBA00022443"/>
    </source>
</evidence>
<proteinExistence type="inferred from homology"/>
<feature type="compositionally biased region" description="Basic and acidic residues" evidence="5">
    <location>
        <begin position="739"/>
        <end position="757"/>
    </location>
</feature>
<dbReference type="InterPro" id="IPR007131">
    <property type="entry name" value="SHD1"/>
</dbReference>
<feature type="compositionally biased region" description="Low complexity" evidence="5">
    <location>
        <begin position="539"/>
        <end position="550"/>
    </location>
</feature>
<organism evidence="7 8">
    <name type="scientific">Malassezia arunalokei</name>
    <dbReference type="NCBI Taxonomy" id="1514897"/>
    <lineage>
        <taxon>Eukaryota</taxon>
        <taxon>Fungi</taxon>
        <taxon>Dikarya</taxon>
        <taxon>Basidiomycota</taxon>
        <taxon>Ustilaginomycotina</taxon>
        <taxon>Malasseziomycetes</taxon>
        <taxon>Malasseziales</taxon>
        <taxon>Malasseziaceae</taxon>
        <taxon>Malassezia</taxon>
    </lineage>
</organism>
<dbReference type="SUPFAM" id="SSF50044">
    <property type="entry name" value="SH3-domain"/>
    <property type="match status" value="3"/>
</dbReference>
<evidence type="ECO:0000313" key="7">
    <source>
        <dbReference type="EMBL" id="WFD16365.1"/>
    </source>
</evidence>
<protein>
    <recommendedName>
        <fullName evidence="2">Actin cytoskeleton-regulatory complex protein SLA1</fullName>
    </recommendedName>
</protein>
<feature type="compositionally biased region" description="Basic and acidic residues" evidence="5">
    <location>
        <begin position="647"/>
        <end position="663"/>
    </location>
</feature>
<dbReference type="Gene3D" id="1.10.150.50">
    <property type="entry name" value="Transcription Factor, Ets-1"/>
    <property type="match status" value="1"/>
</dbReference>
<dbReference type="GO" id="GO:0042802">
    <property type="term" value="F:identical protein binding"/>
    <property type="evidence" value="ECO:0007669"/>
    <property type="project" value="InterPro"/>
</dbReference>